<evidence type="ECO:0000313" key="2">
    <source>
        <dbReference type="Proteomes" id="UP000007013"/>
    </source>
</evidence>
<dbReference type="AlphaFoldDB" id="B1ZY27"/>
<keyword evidence="2" id="KW-1185">Reference proteome</keyword>
<name>B1ZY27_OPITP</name>
<evidence type="ECO:0000313" key="1">
    <source>
        <dbReference type="EMBL" id="ACB75226.1"/>
    </source>
</evidence>
<protein>
    <submittedName>
        <fullName evidence="1">Uncharacterized protein</fullName>
    </submittedName>
</protein>
<accession>B1ZY27</accession>
<dbReference type="HOGENOM" id="CLU_2303050_0_0_0"/>
<dbReference type="KEGG" id="ote:Oter_1943"/>
<dbReference type="EMBL" id="CP001032">
    <property type="protein sequence ID" value="ACB75226.1"/>
    <property type="molecule type" value="Genomic_DNA"/>
</dbReference>
<reference evidence="1 2" key="1">
    <citation type="journal article" date="2011" name="J. Bacteriol.">
        <title>Genome sequence of the verrucomicrobium Opitutus terrae PB90-1, an abundant inhabitant of rice paddy soil ecosystems.</title>
        <authorList>
            <person name="van Passel M.W."/>
            <person name="Kant R."/>
            <person name="Palva A."/>
            <person name="Copeland A."/>
            <person name="Lucas S."/>
            <person name="Lapidus A."/>
            <person name="Glavina del Rio T."/>
            <person name="Pitluck S."/>
            <person name="Goltsman E."/>
            <person name="Clum A."/>
            <person name="Sun H."/>
            <person name="Schmutz J."/>
            <person name="Larimer F.W."/>
            <person name="Land M.L."/>
            <person name="Hauser L."/>
            <person name="Kyrpides N."/>
            <person name="Mikhailova N."/>
            <person name="Richardson P.P."/>
            <person name="Janssen P.H."/>
            <person name="de Vos W.M."/>
            <person name="Smidt H."/>
        </authorList>
    </citation>
    <scope>NUCLEOTIDE SEQUENCE [LARGE SCALE GENOMIC DNA]</scope>
    <source>
        <strain evidence="2">DSM 11246 / JCM 15787 / PB90-1</strain>
    </source>
</reference>
<organism evidence="1 2">
    <name type="scientific">Opitutus terrae (strain DSM 11246 / JCM 15787 / PB90-1)</name>
    <dbReference type="NCBI Taxonomy" id="452637"/>
    <lineage>
        <taxon>Bacteria</taxon>
        <taxon>Pseudomonadati</taxon>
        <taxon>Verrucomicrobiota</taxon>
        <taxon>Opitutia</taxon>
        <taxon>Opitutales</taxon>
        <taxon>Opitutaceae</taxon>
        <taxon>Opitutus</taxon>
    </lineage>
</organism>
<proteinExistence type="predicted"/>
<dbReference type="OrthoDB" id="9919565at2"/>
<dbReference type="STRING" id="452637.Oter_1943"/>
<dbReference type="RefSeq" id="WP_012374763.1">
    <property type="nucleotide sequence ID" value="NC_010571.1"/>
</dbReference>
<dbReference type="Proteomes" id="UP000007013">
    <property type="component" value="Chromosome"/>
</dbReference>
<sequence length="100" mass="10563">MSTTAPGDAVSLTLHFANGDLLSLPWSRYLGACLTGDQLVISFAEREVEIHGRNLGQVMEAIECSSLTGLRVLPSAYAGLAATAPFVSKLSACPRPRTSK</sequence>
<gene>
    <name evidence="1" type="ordered locus">Oter_1943</name>
</gene>